<comment type="similarity">
    <text evidence="1 3">Belongs to the scytalone dehydratase family.</text>
</comment>
<evidence type="ECO:0000256" key="4">
    <source>
        <dbReference type="SAM" id="MobiDB-lite"/>
    </source>
</evidence>
<reference evidence="6 7" key="1">
    <citation type="submission" date="2024-02" db="EMBL/GenBank/DDBJ databases">
        <title>De novo assembly and annotation of 12 fungi associated with fruit tree decline syndrome in Ontario, Canada.</title>
        <authorList>
            <person name="Sulman M."/>
            <person name="Ellouze W."/>
            <person name="Ilyukhin E."/>
        </authorList>
    </citation>
    <scope>NUCLEOTIDE SEQUENCE [LARGE SCALE GENOMIC DNA]</scope>
    <source>
        <strain evidence="6 7">M169</strain>
    </source>
</reference>
<dbReference type="CDD" id="cd00531">
    <property type="entry name" value="NTF2_like"/>
    <property type="match status" value="1"/>
</dbReference>
<dbReference type="Pfam" id="PF02982">
    <property type="entry name" value="Scytalone_dh"/>
    <property type="match status" value="1"/>
</dbReference>
<evidence type="ECO:0000256" key="2">
    <source>
        <dbReference type="ARBA" id="ARBA00023239"/>
    </source>
</evidence>
<accession>A0ABR1NYE2</accession>
<evidence type="ECO:0000256" key="3">
    <source>
        <dbReference type="PIRNR" id="PIRNR024851"/>
    </source>
</evidence>
<protein>
    <submittedName>
        <fullName evidence="6">Scytalone dehydratase</fullName>
    </submittedName>
</protein>
<dbReference type="Gene3D" id="3.10.450.50">
    <property type="match status" value="1"/>
</dbReference>
<dbReference type="InterPro" id="IPR049884">
    <property type="entry name" value="Scytalone_dh"/>
</dbReference>
<feature type="domain" description="Scytalone dehydratase-like" evidence="5">
    <location>
        <begin position="10"/>
        <end position="169"/>
    </location>
</feature>
<name>A0ABR1NYE2_DIAER</name>
<dbReference type="InterPro" id="IPR032710">
    <property type="entry name" value="NTF2-like_dom_sf"/>
</dbReference>
<comment type="caution">
    <text evidence="6">The sequence shown here is derived from an EMBL/GenBank/DDBJ whole genome shotgun (WGS) entry which is preliminary data.</text>
</comment>
<gene>
    <name evidence="6" type="primary">SCD1</name>
    <name evidence="6" type="ORF">SLS63_009859</name>
</gene>
<keyword evidence="2 3" id="KW-0456">Lyase</keyword>
<evidence type="ECO:0000313" key="7">
    <source>
        <dbReference type="Proteomes" id="UP001430848"/>
    </source>
</evidence>
<feature type="region of interest" description="Disordered" evidence="4">
    <location>
        <begin position="170"/>
        <end position="189"/>
    </location>
</feature>
<dbReference type="PIRSF" id="PIRSF024851">
    <property type="entry name" value="SCD1"/>
    <property type="match status" value="1"/>
</dbReference>
<evidence type="ECO:0000256" key="1">
    <source>
        <dbReference type="ARBA" id="ARBA00008584"/>
    </source>
</evidence>
<proteinExistence type="inferred from homology"/>
<evidence type="ECO:0000313" key="6">
    <source>
        <dbReference type="EMBL" id="KAK7720312.1"/>
    </source>
</evidence>
<feature type="compositionally biased region" description="Low complexity" evidence="4">
    <location>
        <begin position="175"/>
        <end position="189"/>
    </location>
</feature>
<evidence type="ECO:0000259" key="5">
    <source>
        <dbReference type="Pfam" id="PF02982"/>
    </source>
</evidence>
<keyword evidence="7" id="KW-1185">Reference proteome</keyword>
<dbReference type="SUPFAM" id="SSF54427">
    <property type="entry name" value="NTF2-like"/>
    <property type="match status" value="1"/>
</dbReference>
<sequence>MGSNSTSSDEITFSDYLGLNAALFEWADSYDSKDWKRLSRCIAPTLRIDYRSFLDKLWPAMPAEEFIAMISDKAVLGNPLLRTQHFVGGSRWEKVSDTEVIGHHQLRVPHQVYTDASLKEVRVKGHAHSYNMHWYRKVDGVWKFAGLNPDIRWSEYEFEKVFADGRENFGEEAGEAPAPAPAKVAGKGAATEEVRELQAAVSV</sequence>
<dbReference type="InterPro" id="IPR004235">
    <property type="entry name" value="Scytalone_dehydratase"/>
</dbReference>
<dbReference type="EMBL" id="JAKNSF020000076">
    <property type="protein sequence ID" value="KAK7720312.1"/>
    <property type="molecule type" value="Genomic_DNA"/>
</dbReference>
<organism evidence="6 7">
    <name type="scientific">Diaporthe eres</name>
    <name type="common">Phomopsis oblonga</name>
    <dbReference type="NCBI Taxonomy" id="83184"/>
    <lineage>
        <taxon>Eukaryota</taxon>
        <taxon>Fungi</taxon>
        <taxon>Dikarya</taxon>
        <taxon>Ascomycota</taxon>
        <taxon>Pezizomycotina</taxon>
        <taxon>Sordariomycetes</taxon>
        <taxon>Sordariomycetidae</taxon>
        <taxon>Diaporthales</taxon>
        <taxon>Diaporthaceae</taxon>
        <taxon>Diaporthe</taxon>
        <taxon>Diaporthe eres species complex</taxon>
    </lineage>
</organism>
<dbReference type="Proteomes" id="UP001430848">
    <property type="component" value="Unassembled WGS sequence"/>
</dbReference>